<gene>
    <name evidence="6" type="ORF">QO011_007427</name>
</gene>
<reference evidence="6 7" key="1">
    <citation type="submission" date="2023-07" db="EMBL/GenBank/DDBJ databases">
        <title>Genomic Encyclopedia of Type Strains, Phase IV (KMG-IV): sequencing the most valuable type-strain genomes for metagenomic binning, comparative biology and taxonomic classification.</title>
        <authorList>
            <person name="Goeker M."/>
        </authorList>
    </citation>
    <scope>NUCLEOTIDE SEQUENCE [LARGE SCALE GENOMIC DNA]</scope>
    <source>
        <strain evidence="6 7">DSM 19619</strain>
    </source>
</reference>
<feature type="domain" description="ABC transporter" evidence="5">
    <location>
        <begin position="1"/>
        <end position="230"/>
    </location>
</feature>
<dbReference type="Gene3D" id="2.40.50.140">
    <property type="entry name" value="Nucleic acid-binding proteins"/>
    <property type="match status" value="1"/>
</dbReference>
<evidence type="ECO:0000259" key="5">
    <source>
        <dbReference type="PROSITE" id="PS50893"/>
    </source>
</evidence>
<keyword evidence="4" id="KW-0067">ATP-binding</keyword>
<evidence type="ECO:0000256" key="1">
    <source>
        <dbReference type="ARBA" id="ARBA00005417"/>
    </source>
</evidence>
<evidence type="ECO:0000256" key="3">
    <source>
        <dbReference type="ARBA" id="ARBA00022741"/>
    </source>
</evidence>
<comment type="caution">
    <text evidence="6">The sequence shown here is derived from an EMBL/GenBank/DDBJ whole genome shotgun (WGS) entry which is preliminary data.</text>
</comment>
<protein>
    <submittedName>
        <fullName evidence="6">ABC-type sugar transport system ATPase subunit</fullName>
    </submittedName>
</protein>
<dbReference type="SMART" id="SM00382">
    <property type="entry name" value="AAA"/>
    <property type="match status" value="1"/>
</dbReference>
<dbReference type="SUPFAM" id="SSF52540">
    <property type="entry name" value="P-loop containing nucleoside triphosphate hydrolases"/>
    <property type="match status" value="1"/>
</dbReference>
<dbReference type="Gene3D" id="3.40.50.300">
    <property type="entry name" value="P-loop containing nucleotide triphosphate hydrolases"/>
    <property type="match status" value="1"/>
</dbReference>
<dbReference type="PROSITE" id="PS50893">
    <property type="entry name" value="ABC_TRANSPORTER_2"/>
    <property type="match status" value="1"/>
</dbReference>
<proteinExistence type="inferred from homology"/>
<keyword evidence="7" id="KW-1185">Reference proteome</keyword>
<dbReference type="InterPro" id="IPR015855">
    <property type="entry name" value="ABC_transpr_MalK-like"/>
</dbReference>
<keyword evidence="3" id="KW-0547">Nucleotide-binding</keyword>
<dbReference type="InterPro" id="IPR013611">
    <property type="entry name" value="Transp-assoc_OB_typ2"/>
</dbReference>
<dbReference type="PROSITE" id="PS00211">
    <property type="entry name" value="ABC_TRANSPORTER_1"/>
    <property type="match status" value="1"/>
</dbReference>
<dbReference type="Gene3D" id="2.40.50.100">
    <property type="match status" value="1"/>
</dbReference>
<dbReference type="RefSeq" id="WP_307283929.1">
    <property type="nucleotide sequence ID" value="NZ_JAUSVX010000022.1"/>
</dbReference>
<dbReference type="Pfam" id="PF08402">
    <property type="entry name" value="TOBE_2"/>
    <property type="match status" value="1"/>
</dbReference>
<dbReference type="SUPFAM" id="SSF50331">
    <property type="entry name" value="MOP-like"/>
    <property type="match status" value="1"/>
</dbReference>
<dbReference type="PANTHER" id="PTHR43875:SF1">
    <property type="entry name" value="OSMOPROTECTIVE COMPOUNDS UPTAKE ATP-BINDING PROTEIN GGTA"/>
    <property type="match status" value="1"/>
</dbReference>
<dbReference type="InterPro" id="IPR003439">
    <property type="entry name" value="ABC_transporter-like_ATP-bd"/>
</dbReference>
<organism evidence="6 7">
    <name type="scientific">Labrys wisconsinensis</name>
    <dbReference type="NCBI Taxonomy" id="425677"/>
    <lineage>
        <taxon>Bacteria</taxon>
        <taxon>Pseudomonadati</taxon>
        <taxon>Pseudomonadota</taxon>
        <taxon>Alphaproteobacteria</taxon>
        <taxon>Hyphomicrobiales</taxon>
        <taxon>Xanthobacteraceae</taxon>
        <taxon>Labrys</taxon>
    </lineage>
</organism>
<dbReference type="InterPro" id="IPR017871">
    <property type="entry name" value="ABC_transporter-like_CS"/>
</dbReference>
<dbReference type="InterPro" id="IPR047641">
    <property type="entry name" value="ABC_transpr_MalK/UgpC-like"/>
</dbReference>
<dbReference type="InterPro" id="IPR008995">
    <property type="entry name" value="Mo/tungstate-bd_C_term_dom"/>
</dbReference>
<name>A0ABU0JJC5_9HYPH</name>
<keyword evidence="2" id="KW-0813">Transport</keyword>
<dbReference type="CDD" id="cd03301">
    <property type="entry name" value="ABC_MalK_N"/>
    <property type="match status" value="1"/>
</dbReference>
<dbReference type="InterPro" id="IPR012340">
    <property type="entry name" value="NA-bd_OB-fold"/>
</dbReference>
<evidence type="ECO:0000313" key="7">
    <source>
        <dbReference type="Proteomes" id="UP001242480"/>
    </source>
</evidence>
<keyword evidence="6" id="KW-0762">Sugar transport</keyword>
<comment type="similarity">
    <text evidence="1">Belongs to the ABC transporter superfamily.</text>
</comment>
<evidence type="ECO:0000313" key="6">
    <source>
        <dbReference type="EMBL" id="MDQ0474387.1"/>
    </source>
</evidence>
<evidence type="ECO:0000256" key="2">
    <source>
        <dbReference type="ARBA" id="ARBA00022448"/>
    </source>
</evidence>
<dbReference type="Proteomes" id="UP001242480">
    <property type="component" value="Unassembled WGS sequence"/>
</dbReference>
<sequence>MLADVWKSFGSVAAVKALDLEIRDREFVSFLGPSGCGKTTTLNMIAGLETPSRGRILMDGGDVTRVPPRLRNFAMVFQGYALYPHMTVAENIGFALRVRNLDRSEIGRRVADAAERLELKDVLGRYPRQLSGGQRQRVALGRAFVRDPHVFLLDEPLSNLDAVLRVQTRVELKRLFAELDTTAVYVTHDQAEAMTMSDRIAVFRHGVLQQFDTPLAIYRSPANLFVATFVGSPPMSVVDATLDEDGSLRLLGAALPLPEPVRARLRTGETYRLGLRAEDLALAPTAAPAMRVDVVEHLGAASIVHLSSPHGRLIAQSGPTEPARAGDVVGVRIDPAMLYLFERQGGTAVLTPGLATAR</sequence>
<dbReference type="InterPro" id="IPR003593">
    <property type="entry name" value="AAA+_ATPase"/>
</dbReference>
<evidence type="ECO:0000256" key="4">
    <source>
        <dbReference type="ARBA" id="ARBA00022840"/>
    </source>
</evidence>
<dbReference type="EMBL" id="JAUSVX010000022">
    <property type="protein sequence ID" value="MDQ0474387.1"/>
    <property type="molecule type" value="Genomic_DNA"/>
</dbReference>
<dbReference type="InterPro" id="IPR027417">
    <property type="entry name" value="P-loop_NTPase"/>
</dbReference>
<accession>A0ABU0JJC5</accession>
<dbReference type="PANTHER" id="PTHR43875">
    <property type="entry name" value="MALTODEXTRIN IMPORT ATP-BINDING PROTEIN MSMX"/>
    <property type="match status" value="1"/>
</dbReference>
<dbReference type="Pfam" id="PF00005">
    <property type="entry name" value="ABC_tran"/>
    <property type="match status" value="1"/>
</dbReference>